<feature type="transmembrane region" description="Helical" evidence="6">
    <location>
        <begin position="12"/>
        <end position="30"/>
    </location>
</feature>
<dbReference type="EMBL" id="SPVF01000076">
    <property type="protein sequence ID" value="TFW25511.1"/>
    <property type="molecule type" value="Genomic_DNA"/>
</dbReference>
<reference evidence="7 8" key="1">
    <citation type="submission" date="2019-03" db="EMBL/GenBank/DDBJ databases">
        <title>Draft Genome Sequence of Massilia arenosa sp. nov., a Novel Massilia Species Isolated from a Sandy-loam Maize Soil.</title>
        <authorList>
            <person name="Raths R."/>
            <person name="Peta V."/>
            <person name="Bucking H."/>
        </authorList>
    </citation>
    <scope>NUCLEOTIDE SEQUENCE [LARGE SCALE GENOMIC DNA]</scope>
    <source>
        <strain evidence="7 8">MC02</strain>
    </source>
</reference>
<dbReference type="OrthoDB" id="5792512at2"/>
<comment type="similarity">
    <text evidence="2">Belongs to the autoinducer-2 exporter (AI-2E) (TC 2.A.86) family.</text>
</comment>
<sequence length="360" mass="39166">MPFAFTPEQKQSAFWITLWLAFMVLLYALGPVLTPFIAAAILAYALNGAVDYLDRRRIGRFGFPRALAVTLVMVMFLALVAALVLIVVPVLQKEIPLLKAQIPAFMAKMDEVLSPRLQAMGVHIDLHGDGLRNLLAEKMAASSDEVWATVLASARIGGSAILSLMAQLVLIPVVLFYLLMDWHQLLSKVTTAVPRRWVAQTVAMAQEVNVLLAQYLRGQLLVMMVLAVYYSAALGIAGFDVALPVGLLTGLLVFIPYLGFGLGLALALIAAVLQFSDWHGLISVAIIYGLGQVFEGFFLTPRLVGERIGLNPLAVIFALLAFGQLFGFVGVLLALPASAVLMVAFRHLRAHYLRSSFYNA</sequence>
<feature type="transmembrane region" description="Helical" evidence="6">
    <location>
        <begin position="156"/>
        <end position="179"/>
    </location>
</feature>
<comment type="subcellular location">
    <subcellularLocation>
        <location evidence="1">Membrane</location>
        <topology evidence="1">Multi-pass membrane protein</topology>
    </subcellularLocation>
</comment>
<comment type="caution">
    <text evidence="7">The sequence shown here is derived from an EMBL/GenBank/DDBJ whole genome shotgun (WGS) entry which is preliminary data.</text>
</comment>
<accession>A0A4Y9SMJ3</accession>
<feature type="transmembrane region" description="Helical" evidence="6">
    <location>
        <begin position="220"/>
        <end position="239"/>
    </location>
</feature>
<proteinExistence type="inferred from homology"/>
<keyword evidence="8" id="KW-1185">Reference proteome</keyword>
<keyword evidence="5 6" id="KW-0472">Membrane</keyword>
<evidence type="ECO:0000256" key="5">
    <source>
        <dbReference type="ARBA" id="ARBA00023136"/>
    </source>
</evidence>
<evidence type="ECO:0000256" key="1">
    <source>
        <dbReference type="ARBA" id="ARBA00004141"/>
    </source>
</evidence>
<dbReference type="Pfam" id="PF01594">
    <property type="entry name" value="AI-2E_transport"/>
    <property type="match status" value="1"/>
</dbReference>
<dbReference type="PANTHER" id="PTHR21716">
    <property type="entry name" value="TRANSMEMBRANE PROTEIN"/>
    <property type="match status" value="1"/>
</dbReference>
<feature type="transmembrane region" description="Helical" evidence="6">
    <location>
        <begin position="312"/>
        <end position="345"/>
    </location>
</feature>
<dbReference type="AlphaFoldDB" id="A0A4Y9SMJ3"/>
<keyword evidence="3 6" id="KW-0812">Transmembrane</keyword>
<evidence type="ECO:0000256" key="3">
    <source>
        <dbReference type="ARBA" id="ARBA00022692"/>
    </source>
</evidence>
<feature type="transmembrane region" description="Helical" evidence="6">
    <location>
        <begin position="280"/>
        <end position="300"/>
    </location>
</feature>
<name>A0A4Y9SMJ3_9BURK</name>
<protein>
    <submittedName>
        <fullName evidence="7">AI-2E family transporter</fullName>
    </submittedName>
</protein>
<feature type="transmembrane region" description="Helical" evidence="6">
    <location>
        <begin position="66"/>
        <end position="91"/>
    </location>
</feature>
<keyword evidence="4 6" id="KW-1133">Transmembrane helix</keyword>
<evidence type="ECO:0000313" key="7">
    <source>
        <dbReference type="EMBL" id="TFW25511.1"/>
    </source>
</evidence>
<dbReference type="RefSeq" id="WP_135206192.1">
    <property type="nucleotide sequence ID" value="NZ_SPVF01000076.1"/>
</dbReference>
<dbReference type="InterPro" id="IPR002549">
    <property type="entry name" value="AI-2E-like"/>
</dbReference>
<dbReference type="GO" id="GO:0016020">
    <property type="term" value="C:membrane"/>
    <property type="evidence" value="ECO:0007669"/>
    <property type="project" value="UniProtKB-SubCell"/>
</dbReference>
<evidence type="ECO:0000256" key="4">
    <source>
        <dbReference type="ARBA" id="ARBA00022989"/>
    </source>
</evidence>
<dbReference type="Proteomes" id="UP000298438">
    <property type="component" value="Unassembled WGS sequence"/>
</dbReference>
<evidence type="ECO:0000313" key="8">
    <source>
        <dbReference type="Proteomes" id="UP000298438"/>
    </source>
</evidence>
<evidence type="ECO:0000256" key="6">
    <source>
        <dbReference type="SAM" id="Phobius"/>
    </source>
</evidence>
<dbReference type="GO" id="GO:0055085">
    <property type="term" value="P:transmembrane transport"/>
    <property type="evidence" value="ECO:0007669"/>
    <property type="project" value="TreeGrafter"/>
</dbReference>
<feature type="transmembrane region" description="Helical" evidence="6">
    <location>
        <begin position="251"/>
        <end position="273"/>
    </location>
</feature>
<dbReference type="PANTHER" id="PTHR21716:SF64">
    <property type="entry name" value="AI-2 TRANSPORT PROTEIN TQSA"/>
    <property type="match status" value="1"/>
</dbReference>
<evidence type="ECO:0000256" key="2">
    <source>
        <dbReference type="ARBA" id="ARBA00009773"/>
    </source>
</evidence>
<organism evidence="7 8">
    <name type="scientific">Zemynaea arenosa</name>
    <dbReference type="NCBI Taxonomy" id="2561931"/>
    <lineage>
        <taxon>Bacteria</taxon>
        <taxon>Pseudomonadati</taxon>
        <taxon>Pseudomonadota</taxon>
        <taxon>Betaproteobacteria</taxon>
        <taxon>Burkholderiales</taxon>
        <taxon>Oxalobacteraceae</taxon>
        <taxon>Telluria group</taxon>
        <taxon>Zemynaea</taxon>
    </lineage>
</organism>
<gene>
    <name evidence="7" type="ORF">E4L96_05390</name>
</gene>